<dbReference type="Proteomes" id="UP000309997">
    <property type="component" value="Unassembled WGS sequence"/>
</dbReference>
<organism evidence="1 2">
    <name type="scientific">Populus alba</name>
    <name type="common">White poplar</name>
    <dbReference type="NCBI Taxonomy" id="43335"/>
    <lineage>
        <taxon>Eukaryota</taxon>
        <taxon>Viridiplantae</taxon>
        <taxon>Streptophyta</taxon>
        <taxon>Embryophyta</taxon>
        <taxon>Tracheophyta</taxon>
        <taxon>Spermatophyta</taxon>
        <taxon>Magnoliopsida</taxon>
        <taxon>eudicotyledons</taxon>
        <taxon>Gunneridae</taxon>
        <taxon>Pentapetalae</taxon>
        <taxon>rosids</taxon>
        <taxon>fabids</taxon>
        <taxon>Malpighiales</taxon>
        <taxon>Salicaceae</taxon>
        <taxon>Saliceae</taxon>
        <taxon>Populus</taxon>
    </lineage>
</organism>
<evidence type="ECO:0000313" key="1">
    <source>
        <dbReference type="EMBL" id="KAL3611329.1"/>
    </source>
</evidence>
<keyword evidence="2" id="KW-1185">Reference proteome</keyword>
<sequence length="128" mass="14632">MIPPPTTVTNQTLARRDCAYLRQYQWTRSITAPFIFKNWALPIVDTKPKEMEENKNSRGQPFWGMEILTSSTVPCRLVVNLRSILAENVSNSCLLKLPASRERKMLVARTDHSSGSLRFSSFDNVNDE</sequence>
<proteinExistence type="predicted"/>
<comment type="caution">
    <text evidence="1">The sequence shown here is derived from an EMBL/GenBank/DDBJ whole genome shotgun (WGS) entry which is preliminary data.</text>
</comment>
<evidence type="ECO:0000313" key="2">
    <source>
        <dbReference type="Proteomes" id="UP000309997"/>
    </source>
</evidence>
<protein>
    <submittedName>
        <fullName evidence="1">Uncharacterized protein</fullName>
    </submittedName>
</protein>
<accession>A0ACC4D246</accession>
<reference evidence="1 2" key="1">
    <citation type="journal article" date="2024" name="Plant Biotechnol. J.">
        <title>Genome and CRISPR/Cas9 system of a widespread forest tree (Populus alba) in the world.</title>
        <authorList>
            <person name="Liu Y.J."/>
            <person name="Jiang P.F."/>
            <person name="Han X.M."/>
            <person name="Li X.Y."/>
            <person name="Wang H.M."/>
            <person name="Wang Y.J."/>
            <person name="Wang X.X."/>
            <person name="Zeng Q.Y."/>
        </authorList>
    </citation>
    <scope>NUCLEOTIDE SEQUENCE [LARGE SCALE GENOMIC DNA]</scope>
    <source>
        <strain evidence="2">cv. PAL-ZL1</strain>
    </source>
</reference>
<gene>
    <name evidence="1" type="ORF">D5086_002349</name>
</gene>
<name>A0ACC4D246_POPAL</name>
<dbReference type="EMBL" id="RCHU02000001">
    <property type="protein sequence ID" value="KAL3611329.1"/>
    <property type="molecule type" value="Genomic_DNA"/>
</dbReference>